<protein>
    <recommendedName>
        <fullName evidence="4">Archaeal Type IV pilin N-terminal domain-containing protein</fullName>
    </recommendedName>
</protein>
<name>A0A099SYN9_METMT</name>
<gene>
    <name evidence="2" type="ORF">LI82_09675</name>
</gene>
<dbReference type="AlphaFoldDB" id="A0A099SYN9"/>
<accession>A0A099SYN9</accession>
<dbReference type="OrthoDB" id="118051at2157"/>
<proteinExistence type="predicted"/>
<feature type="transmembrane region" description="Helical" evidence="1">
    <location>
        <begin position="20"/>
        <end position="41"/>
    </location>
</feature>
<keyword evidence="1" id="KW-0472">Membrane</keyword>
<comment type="caution">
    <text evidence="2">The sequence shown here is derived from an EMBL/GenBank/DDBJ whole genome shotgun (WGS) entry which is preliminary data.</text>
</comment>
<dbReference type="EMBL" id="JRHO01000014">
    <property type="protein sequence ID" value="KGK98007.1"/>
    <property type="molecule type" value="Genomic_DNA"/>
</dbReference>
<evidence type="ECO:0000256" key="1">
    <source>
        <dbReference type="SAM" id="Phobius"/>
    </source>
</evidence>
<evidence type="ECO:0000313" key="3">
    <source>
        <dbReference type="Proteomes" id="UP000029859"/>
    </source>
</evidence>
<sequence>MARINILDSENAVSEVVDVVLILGIMLIAITVISVAGFPALENMQESGHTENIRQSFIVLGENVNKVVFNDAPSQSVELKMYGGGIWITSSESDINVTMQTWNSTTSTPETRNFPLQSIGEIRNEFEGRSISYQNTGVWAKYETGESIAVKDPQFVNSDKLLVIPVVKIGITPGGNDGLAGEGLIRVVAEQVEQGTTIYKYQNVSAVDINVTSPYYDGWGNYLDETLGMKVDFNHTISTAYAQKNYTDENIDVYIVVSQLGASLE</sequence>
<dbReference type="Pfam" id="PF23960">
    <property type="entry name" value="DUF7289"/>
    <property type="match status" value="1"/>
</dbReference>
<reference evidence="2 3" key="1">
    <citation type="submission" date="2014-09" db="EMBL/GenBank/DDBJ databases">
        <title>Draft genome sequence of an obligately methylotrophic methanogen, Methanococcoides methylutens, isolated from marine sediment.</title>
        <authorList>
            <person name="Guan Y."/>
            <person name="Ngugi D.K."/>
            <person name="Blom J."/>
            <person name="Ali S."/>
            <person name="Ferry J.G."/>
            <person name="Stingl U."/>
        </authorList>
    </citation>
    <scope>NUCLEOTIDE SEQUENCE [LARGE SCALE GENOMIC DNA]</scope>
    <source>
        <strain evidence="2 3">DSM 2657</strain>
    </source>
</reference>
<keyword evidence="1" id="KW-0812">Transmembrane</keyword>
<evidence type="ECO:0008006" key="4">
    <source>
        <dbReference type="Google" id="ProtNLM"/>
    </source>
</evidence>
<dbReference type="Proteomes" id="UP000029859">
    <property type="component" value="Unassembled WGS sequence"/>
</dbReference>
<keyword evidence="3" id="KW-1185">Reference proteome</keyword>
<keyword evidence="1" id="KW-1133">Transmembrane helix</keyword>
<organism evidence="2 3">
    <name type="scientific">Methanococcoides methylutens</name>
    <dbReference type="NCBI Taxonomy" id="2226"/>
    <lineage>
        <taxon>Archaea</taxon>
        <taxon>Methanobacteriati</taxon>
        <taxon>Methanobacteriota</taxon>
        <taxon>Stenosarchaea group</taxon>
        <taxon>Methanomicrobia</taxon>
        <taxon>Methanosarcinales</taxon>
        <taxon>Methanosarcinaceae</taxon>
        <taxon>Methanococcoides</taxon>
    </lineage>
</organism>
<evidence type="ECO:0000313" key="2">
    <source>
        <dbReference type="EMBL" id="KGK98007.1"/>
    </source>
</evidence>
<dbReference type="InterPro" id="IPR055713">
    <property type="entry name" value="DUF7289"/>
</dbReference>